<dbReference type="PANTHER" id="PTHR15360:SF4">
    <property type="entry name" value="PROTEIN KINASE DOMAIN-CONTAINING PROTEIN"/>
    <property type="match status" value="1"/>
</dbReference>
<organism evidence="2 3">
    <name type="scientific">Orchesella dallaii</name>
    <dbReference type="NCBI Taxonomy" id="48710"/>
    <lineage>
        <taxon>Eukaryota</taxon>
        <taxon>Metazoa</taxon>
        <taxon>Ecdysozoa</taxon>
        <taxon>Arthropoda</taxon>
        <taxon>Hexapoda</taxon>
        <taxon>Collembola</taxon>
        <taxon>Entomobryomorpha</taxon>
        <taxon>Entomobryoidea</taxon>
        <taxon>Orchesellidae</taxon>
        <taxon>Orchesellinae</taxon>
        <taxon>Orchesella</taxon>
    </lineage>
</organism>
<reference evidence="2 3" key="1">
    <citation type="submission" date="2024-08" db="EMBL/GenBank/DDBJ databases">
        <authorList>
            <person name="Cucini C."/>
            <person name="Frati F."/>
        </authorList>
    </citation>
    <scope>NUCLEOTIDE SEQUENCE [LARGE SCALE GENOMIC DNA]</scope>
</reference>
<evidence type="ECO:0000313" key="3">
    <source>
        <dbReference type="Proteomes" id="UP001642540"/>
    </source>
</evidence>
<evidence type="ECO:0000313" key="2">
    <source>
        <dbReference type="EMBL" id="CAL8081486.1"/>
    </source>
</evidence>
<sequence length="242" mass="27170">MSQNIQGQKKKMCALFTVDNYYPMDAHEKSFPTRQRGMYPRTKFPLLIWIFVVSSVFHSTCLALKPPSIVDNTGSITIDPGDTLYLVCEGDAPLKWISTDTEDLESDGRVNITNTNGNSLLRPYSSTLTLKDVGYSDAIFFTCLYDGILDELEDSVHVFVPADQIQTIILPIKLRRKRDSPTDNQPLKDEDQLFARNGAIIESPFVHWVPGQRGVIPCRPASKDVKMQIIRESKTQAVSASI</sequence>
<name>A0ABP1PXP5_9HEXA</name>
<dbReference type="InterPro" id="IPR036179">
    <property type="entry name" value="Ig-like_dom_sf"/>
</dbReference>
<protein>
    <recommendedName>
        <fullName evidence="1">Ig-like domain-containing protein</fullName>
    </recommendedName>
</protein>
<proteinExistence type="predicted"/>
<evidence type="ECO:0000259" key="1">
    <source>
        <dbReference type="PROSITE" id="PS50835"/>
    </source>
</evidence>
<dbReference type="SUPFAM" id="SSF48726">
    <property type="entry name" value="Immunoglobulin"/>
    <property type="match status" value="1"/>
</dbReference>
<dbReference type="PROSITE" id="PS50835">
    <property type="entry name" value="IG_LIKE"/>
    <property type="match status" value="1"/>
</dbReference>
<dbReference type="InterPro" id="IPR042495">
    <property type="entry name" value="PDGFRL"/>
</dbReference>
<dbReference type="InterPro" id="IPR013783">
    <property type="entry name" value="Ig-like_fold"/>
</dbReference>
<dbReference type="PANTHER" id="PTHR15360">
    <property type="entry name" value="PLATELET-DERIVED GROWTH FACTOR RECEPTOR LIKE"/>
    <property type="match status" value="1"/>
</dbReference>
<dbReference type="Gene3D" id="2.60.40.10">
    <property type="entry name" value="Immunoglobulins"/>
    <property type="match status" value="1"/>
</dbReference>
<accession>A0ABP1PXP5</accession>
<gene>
    <name evidence="2" type="ORF">ODALV1_LOCUS4929</name>
</gene>
<dbReference type="EMBL" id="CAXLJM020000015">
    <property type="protein sequence ID" value="CAL8081486.1"/>
    <property type="molecule type" value="Genomic_DNA"/>
</dbReference>
<dbReference type="Proteomes" id="UP001642540">
    <property type="component" value="Unassembled WGS sequence"/>
</dbReference>
<comment type="caution">
    <text evidence="2">The sequence shown here is derived from an EMBL/GenBank/DDBJ whole genome shotgun (WGS) entry which is preliminary data.</text>
</comment>
<dbReference type="InterPro" id="IPR007110">
    <property type="entry name" value="Ig-like_dom"/>
</dbReference>
<feature type="domain" description="Ig-like" evidence="1">
    <location>
        <begin position="67"/>
        <end position="143"/>
    </location>
</feature>
<keyword evidence="3" id="KW-1185">Reference proteome</keyword>